<evidence type="ECO:0000313" key="2">
    <source>
        <dbReference type="Proteomes" id="UP001141253"/>
    </source>
</evidence>
<reference evidence="1" key="1">
    <citation type="submission" date="2022-10" db="EMBL/GenBank/DDBJ databases">
        <authorList>
            <person name="Hyden B.L."/>
            <person name="Feng K."/>
            <person name="Yates T."/>
            <person name="Jawdy S."/>
            <person name="Smart L.B."/>
            <person name="Muchero W."/>
        </authorList>
    </citation>
    <scope>NUCLEOTIDE SEQUENCE</scope>
    <source>
        <tissue evidence="1">Shoot tip</tissue>
    </source>
</reference>
<sequence length="58" mass="6544">MFGENYTTTIRISFTNAQDKSTWWCKTKASSPPIKSLGEPRILLECQCPSYSKGLISK</sequence>
<dbReference type="EMBL" id="JAPFFI010000006">
    <property type="protein sequence ID" value="KAJ6390296.1"/>
    <property type="molecule type" value="Genomic_DNA"/>
</dbReference>
<accession>A0ABQ9BT52</accession>
<comment type="caution">
    <text evidence="1">The sequence shown here is derived from an EMBL/GenBank/DDBJ whole genome shotgun (WGS) entry which is preliminary data.</text>
</comment>
<protein>
    <submittedName>
        <fullName evidence="1">Uncharacterized protein</fullName>
    </submittedName>
</protein>
<proteinExistence type="predicted"/>
<gene>
    <name evidence="1" type="ORF">OIU77_024504</name>
</gene>
<organism evidence="1 2">
    <name type="scientific">Salix suchowensis</name>
    <dbReference type="NCBI Taxonomy" id="1278906"/>
    <lineage>
        <taxon>Eukaryota</taxon>
        <taxon>Viridiplantae</taxon>
        <taxon>Streptophyta</taxon>
        <taxon>Embryophyta</taxon>
        <taxon>Tracheophyta</taxon>
        <taxon>Spermatophyta</taxon>
        <taxon>Magnoliopsida</taxon>
        <taxon>eudicotyledons</taxon>
        <taxon>Gunneridae</taxon>
        <taxon>Pentapetalae</taxon>
        <taxon>rosids</taxon>
        <taxon>fabids</taxon>
        <taxon>Malpighiales</taxon>
        <taxon>Salicaceae</taxon>
        <taxon>Saliceae</taxon>
        <taxon>Salix</taxon>
    </lineage>
</organism>
<name>A0ABQ9BT52_9ROSI</name>
<evidence type="ECO:0000313" key="1">
    <source>
        <dbReference type="EMBL" id="KAJ6390296.1"/>
    </source>
</evidence>
<keyword evidence="2" id="KW-1185">Reference proteome</keyword>
<dbReference type="Proteomes" id="UP001141253">
    <property type="component" value="Chromosome 2"/>
</dbReference>
<reference evidence="1" key="2">
    <citation type="journal article" date="2023" name="Int. J. Mol. Sci.">
        <title>De Novo Assembly and Annotation of 11 Diverse Shrub Willow (Salix) Genomes Reveals Novel Gene Organization in Sex-Linked Regions.</title>
        <authorList>
            <person name="Hyden B."/>
            <person name="Feng K."/>
            <person name="Yates T.B."/>
            <person name="Jawdy S."/>
            <person name="Cereghino C."/>
            <person name="Smart L.B."/>
            <person name="Muchero W."/>
        </authorList>
    </citation>
    <scope>NUCLEOTIDE SEQUENCE</scope>
    <source>
        <tissue evidence="1">Shoot tip</tissue>
    </source>
</reference>